<dbReference type="EMBL" id="JAVRRA010009200">
    <property type="protein sequence ID" value="KAK5251019.1"/>
    <property type="molecule type" value="Genomic_DNA"/>
</dbReference>
<dbReference type="Proteomes" id="UP001357485">
    <property type="component" value="Unassembled WGS sequence"/>
</dbReference>
<accession>A0ABR0LWG2</accession>
<evidence type="ECO:0000313" key="2">
    <source>
        <dbReference type="EMBL" id="KAK5251019.1"/>
    </source>
</evidence>
<evidence type="ECO:0000313" key="3">
    <source>
        <dbReference type="Proteomes" id="UP001357485"/>
    </source>
</evidence>
<sequence>TRQETHGGEHEGCGGQEVQEDCEGAREGGAVDRSVQPADPGGDQERKPCGWRVVEATPQYETGGYGQGRQGERTAARPRLSRSGQWPGLRPERPQCLGEPEEGLGHRLVECGPAGAEARQEHGEDPAVVELGVCRRRSL</sequence>
<name>A0ABR0LWG2_9PEZI</name>
<feature type="compositionally biased region" description="Basic and acidic residues" evidence="1">
    <location>
        <begin position="1"/>
        <end position="12"/>
    </location>
</feature>
<feature type="non-terminal residue" evidence="2">
    <location>
        <position position="139"/>
    </location>
</feature>
<organism evidence="2 3">
    <name type="scientific">Cryomyces antarcticus</name>
    <dbReference type="NCBI Taxonomy" id="329879"/>
    <lineage>
        <taxon>Eukaryota</taxon>
        <taxon>Fungi</taxon>
        <taxon>Dikarya</taxon>
        <taxon>Ascomycota</taxon>
        <taxon>Pezizomycotina</taxon>
        <taxon>Dothideomycetes</taxon>
        <taxon>Dothideomycetes incertae sedis</taxon>
        <taxon>Cryomyces</taxon>
    </lineage>
</organism>
<feature type="non-terminal residue" evidence="2">
    <location>
        <position position="1"/>
    </location>
</feature>
<gene>
    <name evidence="2" type="ORF">LTR16_005823</name>
</gene>
<comment type="caution">
    <text evidence="2">The sequence shown here is derived from an EMBL/GenBank/DDBJ whole genome shotgun (WGS) entry which is preliminary data.</text>
</comment>
<proteinExistence type="predicted"/>
<keyword evidence="3" id="KW-1185">Reference proteome</keyword>
<evidence type="ECO:0000256" key="1">
    <source>
        <dbReference type="SAM" id="MobiDB-lite"/>
    </source>
</evidence>
<reference evidence="2 3" key="1">
    <citation type="submission" date="2023-08" db="EMBL/GenBank/DDBJ databases">
        <title>Black Yeasts Isolated from many extreme environments.</title>
        <authorList>
            <person name="Coleine C."/>
            <person name="Stajich J.E."/>
            <person name="Selbmann L."/>
        </authorList>
    </citation>
    <scope>NUCLEOTIDE SEQUENCE [LARGE SCALE GENOMIC DNA]</scope>
    <source>
        <strain evidence="2 3">CCFEE 536</strain>
    </source>
</reference>
<protein>
    <submittedName>
        <fullName evidence="2">Uncharacterized protein</fullName>
    </submittedName>
</protein>
<feature type="region of interest" description="Disordered" evidence="1">
    <location>
        <begin position="1"/>
        <end position="100"/>
    </location>
</feature>